<dbReference type="EMBL" id="LNQE01001842">
    <property type="protein sequence ID" value="KUG04677.1"/>
    <property type="molecule type" value="Genomic_DNA"/>
</dbReference>
<gene>
    <name evidence="1" type="ORF">ASZ90_017816</name>
</gene>
<evidence type="ECO:0000313" key="1">
    <source>
        <dbReference type="EMBL" id="KUG04677.1"/>
    </source>
</evidence>
<sequence>MVKIKKEEARASPENCYDPFIVSKTFLDSPFVAGIFNPS</sequence>
<accession>A0A0W8E7R6</accession>
<proteinExistence type="predicted"/>
<name>A0A0W8E7R6_9ZZZZ</name>
<comment type="caution">
    <text evidence="1">The sequence shown here is derived from an EMBL/GenBank/DDBJ whole genome shotgun (WGS) entry which is preliminary data.</text>
</comment>
<reference evidence="1" key="1">
    <citation type="journal article" date="2015" name="Proc. Natl. Acad. Sci. U.S.A.">
        <title>Networks of energetic and metabolic interactions define dynamics in microbial communities.</title>
        <authorList>
            <person name="Embree M."/>
            <person name="Liu J.K."/>
            <person name="Al-Bassam M.M."/>
            <person name="Zengler K."/>
        </authorList>
    </citation>
    <scope>NUCLEOTIDE SEQUENCE</scope>
</reference>
<organism evidence="1">
    <name type="scientific">hydrocarbon metagenome</name>
    <dbReference type="NCBI Taxonomy" id="938273"/>
    <lineage>
        <taxon>unclassified sequences</taxon>
        <taxon>metagenomes</taxon>
        <taxon>ecological metagenomes</taxon>
    </lineage>
</organism>
<protein>
    <submittedName>
        <fullName evidence="1">Uncharacterized protein</fullName>
    </submittedName>
</protein>
<dbReference type="AlphaFoldDB" id="A0A0W8E7R6"/>